<evidence type="ECO:0000256" key="1">
    <source>
        <dbReference type="SAM" id="Phobius"/>
    </source>
</evidence>
<proteinExistence type="predicted"/>
<dbReference type="AlphaFoldDB" id="A0A7Y0FHP3"/>
<sequence length="77" mass="8994">MKFPTTCRRLHAIAGGYKQTCFKQNADAGGFPQLAGDFMQLQEICFRVVLNSVEIRNGMWWWFFILALNYILIFRSI</sequence>
<dbReference type="Proteomes" id="UP000552615">
    <property type="component" value="Unassembled WGS sequence"/>
</dbReference>
<keyword evidence="3" id="KW-1185">Reference proteome</keyword>
<reference evidence="2 3" key="1">
    <citation type="submission" date="2020-04" db="EMBL/GenBank/DDBJ databases">
        <title>Chryseobacterium sp. RJ-7-14 sp. nov., isolated from Jeju soil.</title>
        <authorList>
            <person name="Dahal R.H."/>
            <person name="Chaudhary D.K."/>
        </authorList>
    </citation>
    <scope>NUCLEOTIDE SEQUENCE [LARGE SCALE GENOMIC DNA]</scope>
    <source>
        <strain evidence="2 3">RJ-7-14</strain>
    </source>
</reference>
<keyword evidence="1" id="KW-0812">Transmembrane</keyword>
<keyword evidence="1" id="KW-1133">Transmembrane helix</keyword>
<protein>
    <submittedName>
        <fullName evidence="2">Uncharacterized protein</fullName>
    </submittedName>
</protein>
<evidence type="ECO:0000313" key="2">
    <source>
        <dbReference type="EMBL" id="NML56440.1"/>
    </source>
</evidence>
<gene>
    <name evidence="2" type="ORF">HHL20_03695</name>
</gene>
<feature type="transmembrane region" description="Helical" evidence="1">
    <location>
        <begin position="59"/>
        <end position="76"/>
    </location>
</feature>
<evidence type="ECO:0000313" key="3">
    <source>
        <dbReference type="Proteomes" id="UP000552615"/>
    </source>
</evidence>
<dbReference type="RefSeq" id="WP_169229829.1">
    <property type="nucleotide sequence ID" value="NZ_JABBGF010000001.1"/>
</dbReference>
<comment type="caution">
    <text evidence="2">The sequence shown here is derived from an EMBL/GenBank/DDBJ whole genome shotgun (WGS) entry which is preliminary data.</text>
</comment>
<keyword evidence="1" id="KW-0472">Membrane</keyword>
<name>A0A7Y0FHP3_9FLAO</name>
<dbReference type="EMBL" id="JABBGF010000001">
    <property type="protein sequence ID" value="NML56440.1"/>
    <property type="molecule type" value="Genomic_DNA"/>
</dbReference>
<organism evidence="2 3">
    <name type="scientific">Chryseobacterium cheonjiense</name>
    <dbReference type="NCBI Taxonomy" id="2728845"/>
    <lineage>
        <taxon>Bacteria</taxon>
        <taxon>Pseudomonadati</taxon>
        <taxon>Bacteroidota</taxon>
        <taxon>Flavobacteriia</taxon>
        <taxon>Flavobacteriales</taxon>
        <taxon>Weeksellaceae</taxon>
        <taxon>Chryseobacterium group</taxon>
        <taxon>Chryseobacterium</taxon>
    </lineage>
</organism>
<accession>A0A7Y0FHP3</accession>